<keyword evidence="1" id="KW-0175">Coiled coil</keyword>
<gene>
    <name evidence="3" type="ORF">V3I05_09735</name>
</gene>
<keyword evidence="4" id="KW-1185">Reference proteome</keyword>
<keyword evidence="2" id="KW-0732">Signal</keyword>
<feature type="chain" id="PRO_5046291808" evidence="2">
    <location>
        <begin position="24"/>
        <end position="463"/>
    </location>
</feature>
<evidence type="ECO:0000313" key="4">
    <source>
        <dbReference type="Proteomes" id="UP001434737"/>
    </source>
</evidence>
<accession>A0ABZ3F5Z3</accession>
<dbReference type="InterPro" id="IPR021803">
    <property type="entry name" value="DUF3373"/>
</dbReference>
<feature type="coiled-coil region" evidence="1">
    <location>
        <begin position="23"/>
        <end position="50"/>
    </location>
</feature>
<reference evidence="3 4" key="1">
    <citation type="submission" date="2024-02" db="EMBL/GenBank/DDBJ databases">
        <title>Genome and pathogenicity analysis of Helicobacter mastomyrinus isolated from mice.</title>
        <authorList>
            <person name="Zhu L."/>
        </authorList>
    </citation>
    <scope>NUCLEOTIDE SEQUENCE [LARGE SCALE GENOMIC DNA]</scope>
    <source>
        <strain evidence="3 4">Hm-17</strain>
    </source>
</reference>
<evidence type="ECO:0000256" key="1">
    <source>
        <dbReference type="SAM" id="Coils"/>
    </source>
</evidence>
<organism evidence="3 4">
    <name type="scientific">Helicobacter mastomyrinus</name>
    <dbReference type="NCBI Taxonomy" id="287948"/>
    <lineage>
        <taxon>Bacteria</taxon>
        <taxon>Pseudomonadati</taxon>
        <taxon>Campylobacterota</taxon>
        <taxon>Epsilonproteobacteria</taxon>
        <taxon>Campylobacterales</taxon>
        <taxon>Helicobacteraceae</taxon>
        <taxon>Helicobacter</taxon>
    </lineage>
</organism>
<dbReference type="Proteomes" id="UP001434737">
    <property type="component" value="Chromosome"/>
</dbReference>
<dbReference type="Pfam" id="PF11853">
    <property type="entry name" value="DUF3373"/>
    <property type="match status" value="1"/>
</dbReference>
<dbReference type="RefSeq" id="WP_343353471.1">
    <property type="nucleotide sequence ID" value="NZ_CP145316.1"/>
</dbReference>
<evidence type="ECO:0000313" key="3">
    <source>
        <dbReference type="EMBL" id="XAM17952.1"/>
    </source>
</evidence>
<evidence type="ECO:0000256" key="2">
    <source>
        <dbReference type="SAM" id="SignalP"/>
    </source>
</evidence>
<dbReference type="EMBL" id="CP145316">
    <property type="protein sequence ID" value="XAM17952.1"/>
    <property type="molecule type" value="Genomic_DNA"/>
</dbReference>
<sequence>MSKHKILATLGGGLLLLTSSALAATLEQRVGQLEKDIDEMNERVDANELAATLNKVKFGLEFNTSVHNITSKAVGVTNDYYNRWMMGLYLNMNADINKYTKFTGRLSMTKAFGDLEVGLPYAIGSLDAGRGASGGSSIYVERAYVDIYMGRYAALTMGRLPGTDGPGSNLRNGSARMSTYPALAVNALGDGVVLTLKPYTNSALRVGYSKVYQSFDTNGNSTAGSIFGSGAANTADANLFFGAFETPFLPSNFGKNLFMLTYINLTNYTAPGALLTAATNAYLAQNGQTTNVPMGSSNLGDMQYINAHFENDRLLGSGLNWFVSASYYIGTKSHNVNASVTNGNMTTPTPLEIPFFAERDGWAVHAGLRYDFGSYFKIGYEYFKGSKNWYAFSRVSINDPFNFRNTRGDVHDVYAIWQLDLNQFFRLSYTRQHQQYATATAPMITPATNVVNQNISLAYILRF</sequence>
<proteinExistence type="predicted"/>
<protein>
    <submittedName>
        <fullName evidence="3">DUF3373 family protein</fullName>
    </submittedName>
</protein>
<name>A0ABZ3F5Z3_9HELI</name>
<feature type="signal peptide" evidence="2">
    <location>
        <begin position="1"/>
        <end position="23"/>
    </location>
</feature>